<gene>
    <name evidence="1" type="ORF">PHLCEN_2v85</name>
</gene>
<proteinExistence type="predicted"/>
<keyword evidence="2" id="KW-1185">Reference proteome</keyword>
<dbReference type="AlphaFoldDB" id="A0A2R6S6Y6"/>
<dbReference type="OrthoDB" id="2746812at2759"/>
<sequence length="100" mass="11287">MATHYANAKARYSRQLAEMDSPRYYTEFVCCGLPLHVALARGHVVGDRDARVCNVTGWQMVGGCGQVVSRRDVLYQHLKDTPSCLGDPRGNWFNRIKESK</sequence>
<evidence type="ECO:0000313" key="1">
    <source>
        <dbReference type="EMBL" id="PSS38070.1"/>
    </source>
</evidence>
<dbReference type="EMBL" id="MLYV02000006">
    <property type="protein sequence ID" value="PSS38070.1"/>
    <property type="molecule type" value="Genomic_DNA"/>
</dbReference>
<protein>
    <submittedName>
        <fullName evidence="1">Uncharacterized protein</fullName>
    </submittedName>
</protein>
<reference evidence="1 2" key="1">
    <citation type="submission" date="2018-02" db="EMBL/GenBank/DDBJ databases">
        <title>Genome sequence of the basidiomycete white-rot fungus Phlebia centrifuga.</title>
        <authorList>
            <person name="Granchi Z."/>
            <person name="Peng M."/>
            <person name="de Vries R.P."/>
            <person name="Hilden K."/>
            <person name="Makela M.R."/>
            <person name="Grigoriev I."/>
            <person name="Riley R."/>
        </authorList>
    </citation>
    <scope>NUCLEOTIDE SEQUENCE [LARGE SCALE GENOMIC DNA]</scope>
    <source>
        <strain evidence="1 2">FBCC195</strain>
    </source>
</reference>
<evidence type="ECO:0000313" key="2">
    <source>
        <dbReference type="Proteomes" id="UP000186601"/>
    </source>
</evidence>
<comment type="caution">
    <text evidence="1">The sequence shown here is derived from an EMBL/GenBank/DDBJ whole genome shotgun (WGS) entry which is preliminary data.</text>
</comment>
<dbReference type="Proteomes" id="UP000186601">
    <property type="component" value="Unassembled WGS sequence"/>
</dbReference>
<name>A0A2R6S6Y6_9APHY</name>
<organism evidence="1 2">
    <name type="scientific">Hermanssonia centrifuga</name>
    <dbReference type="NCBI Taxonomy" id="98765"/>
    <lineage>
        <taxon>Eukaryota</taxon>
        <taxon>Fungi</taxon>
        <taxon>Dikarya</taxon>
        <taxon>Basidiomycota</taxon>
        <taxon>Agaricomycotina</taxon>
        <taxon>Agaricomycetes</taxon>
        <taxon>Polyporales</taxon>
        <taxon>Meruliaceae</taxon>
        <taxon>Hermanssonia</taxon>
    </lineage>
</organism>
<accession>A0A2R6S6Y6</accession>